<evidence type="ECO:0000313" key="4">
    <source>
        <dbReference type="Proteomes" id="UP000283589"/>
    </source>
</evidence>
<evidence type="ECO:0000259" key="1">
    <source>
        <dbReference type="Pfam" id="PF08707"/>
    </source>
</evidence>
<comment type="caution">
    <text evidence="3">The sequence shown here is derived from an EMBL/GenBank/DDBJ whole genome shotgun (WGS) entry which is preliminary data.</text>
</comment>
<dbReference type="AlphaFoldDB" id="A0A412X1P6"/>
<dbReference type="Pfam" id="PF08707">
    <property type="entry name" value="PriCT_2"/>
    <property type="match status" value="1"/>
</dbReference>
<feature type="domain" description="BT4734-like N-terminal" evidence="2">
    <location>
        <begin position="143"/>
        <end position="263"/>
    </location>
</feature>
<evidence type="ECO:0000259" key="2">
    <source>
        <dbReference type="Pfam" id="PF08800"/>
    </source>
</evidence>
<proteinExistence type="predicted"/>
<dbReference type="EMBL" id="QRZA01000008">
    <property type="protein sequence ID" value="RGV34289.1"/>
    <property type="molecule type" value="Genomic_DNA"/>
</dbReference>
<dbReference type="GO" id="GO:0016817">
    <property type="term" value="F:hydrolase activity, acting on acid anhydrides"/>
    <property type="evidence" value="ECO:0007669"/>
    <property type="project" value="InterPro"/>
</dbReference>
<protein>
    <recommendedName>
        <fullName evidence="5">VirE protein</fullName>
    </recommendedName>
</protein>
<dbReference type="RefSeq" id="WP_118259857.1">
    <property type="nucleotide sequence ID" value="NZ_JAQDDB010000001.1"/>
</dbReference>
<accession>A0A412X1P6</accession>
<feature type="domain" description="Primase C-terminal 2" evidence="1">
    <location>
        <begin position="310"/>
        <end position="376"/>
    </location>
</feature>
<dbReference type="InterPro" id="IPR014907">
    <property type="entry name" value="BT4734-like_N"/>
</dbReference>
<dbReference type="Proteomes" id="UP000283589">
    <property type="component" value="Unassembled WGS sequence"/>
</dbReference>
<name>A0A412X1P6_9BACT</name>
<sequence>MMNFWEEKMMIVLMMVNRMSSNNDEKRDKMESIFVSNLLINKDMEKTKNTLNDEYNVKDNVIENEESNGDLKEKVKEKLNVNEDGCGGIFPPFRVPLVSLFENVFSKEPVREVRLDKFLFASKFKERVEAYRASGDDEFRKKIKKGLPCVTPSGTFRQRRESGMIKHTGLLCIDIDSKDNPRIDLEKSKQIIGEYFPSLYYAGLSLGGEGIFLLFRILNPEMHKPHFEALALFLNKQFRLQVDRSVKSPVSLRVASYDENPYYNPNPVPFSHVMGMGCQSGHVVKTVDDMNKVRERVKKAVSIIQKEQIDITNRYENWFKVGSALAHEFGEEGRFWFHMVSRVYENYDEGECDIQYNRCLKYQVEGKITIASFFFLCKNFGIEYMEEW</sequence>
<organism evidence="3 4">
    <name type="scientific">Butyricimonas virosa</name>
    <dbReference type="NCBI Taxonomy" id="544645"/>
    <lineage>
        <taxon>Bacteria</taxon>
        <taxon>Pseudomonadati</taxon>
        <taxon>Bacteroidota</taxon>
        <taxon>Bacteroidia</taxon>
        <taxon>Bacteroidales</taxon>
        <taxon>Odoribacteraceae</taxon>
        <taxon>Butyricimonas</taxon>
    </lineage>
</organism>
<evidence type="ECO:0000313" key="3">
    <source>
        <dbReference type="EMBL" id="RGV34289.1"/>
    </source>
</evidence>
<evidence type="ECO:0008006" key="5">
    <source>
        <dbReference type="Google" id="ProtNLM"/>
    </source>
</evidence>
<gene>
    <name evidence="3" type="ORF">DWW18_08195</name>
</gene>
<dbReference type="InterPro" id="IPR014819">
    <property type="entry name" value="PriCT_2"/>
</dbReference>
<dbReference type="Pfam" id="PF08800">
    <property type="entry name" value="BT4734-like_N"/>
    <property type="match status" value="1"/>
</dbReference>
<reference evidence="3 4" key="1">
    <citation type="submission" date="2018-08" db="EMBL/GenBank/DDBJ databases">
        <title>A genome reference for cultivated species of the human gut microbiota.</title>
        <authorList>
            <person name="Zou Y."/>
            <person name="Xue W."/>
            <person name="Luo G."/>
        </authorList>
    </citation>
    <scope>NUCLEOTIDE SEQUENCE [LARGE SCALE GENOMIC DNA]</scope>
    <source>
        <strain evidence="3 4">AF14-49</strain>
    </source>
</reference>